<evidence type="ECO:0000256" key="7">
    <source>
        <dbReference type="ARBA" id="ARBA00039058"/>
    </source>
</evidence>
<dbReference type="Proteomes" id="UP001149719">
    <property type="component" value="Unassembled WGS sequence"/>
</dbReference>
<comment type="similarity">
    <text evidence="6">Belongs to the acetyltransferase family. OlsB subfamily.</text>
</comment>
<evidence type="ECO:0000259" key="11">
    <source>
        <dbReference type="SMART" id="SM00563"/>
    </source>
</evidence>
<evidence type="ECO:0000256" key="3">
    <source>
        <dbReference type="ARBA" id="ARBA00022679"/>
    </source>
</evidence>
<gene>
    <name evidence="12" type="ORF">O1D97_05840</name>
</gene>
<comment type="function">
    <text evidence="9">Catalyzes the first step in the biosynthesis of ornithine lipids, which are phosphorus-free membrane lipids. Catalyzes the 3-hydroxyacyl-acyl carrier protein-dependent acylation of ornithine to form lyso-ornithine lipid (LOL).</text>
</comment>
<dbReference type="Pfam" id="PF13444">
    <property type="entry name" value="Acetyltransf_5"/>
    <property type="match status" value="1"/>
</dbReference>
<dbReference type="EMBL" id="JAPUBN010000011">
    <property type="protein sequence ID" value="MCZ2721182.1"/>
    <property type="molecule type" value="Genomic_DNA"/>
</dbReference>
<keyword evidence="3" id="KW-0808">Transferase</keyword>
<dbReference type="Pfam" id="PF19576">
    <property type="entry name" value="Acyltransf_2"/>
    <property type="match status" value="1"/>
</dbReference>
<dbReference type="SMART" id="SM00563">
    <property type="entry name" value="PlsC"/>
    <property type="match status" value="1"/>
</dbReference>
<dbReference type="EC" id="2.3.2.30" evidence="7"/>
<evidence type="ECO:0000256" key="8">
    <source>
        <dbReference type="ARBA" id="ARBA00039866"/>
    </source>
</evidence>
<dbReference type="GO" id="GO:0016746">
    <property type="term" value="F:acyltransferase activity"/>
    <property type="evidence" value="ECO:0007669"/>
    <property type="project" value="UniProtKB-KW"/>
</dbReference>
<proteinExistence type="inferred from homology"/>
<accession>A0ABT4JS14</accession>
<keyword evidence="2" id="KW-0444">Lipid biosynthesis</keyword>
<keyword evidence="5 12" id="KW-0012">Acyltransferase</keyword>
<protein>
    <recommendedName>
        <fullName evidence="8">L-ornithine N(alpha)-acyltransferase</fullName>
        <ecNumber evidence="7">2.3.2.30</ecNumber>
    </recommendedName>
</protein>
<reference evidence="12" key="1">
    <citation type="submission" date="2022-12" db="EMBL/GenBank/DDBJ databases">
        <title>Marinomonas 15G1-11 sp. nov, isolated from marine algae.</title>
        <authorList>
            <person name="Butt M."/>
            <person name="Choi D.G."/>
            <person name="Kim J.M."/>
            <person name="Lee J.K."/>
            <person name="Baek J.H."/>
            <person name="Jeon C.O."/>
        </authorList>
    </citation>
    <scope>NUCLEOTIDE SEQUENCE</scope>
    <source>
        <strain evidence="12">15G1-11</strain>
    </source>
</reference>
<evidence type="ECO:0000256" key="5">
    <source>
        <dbReference type="ARBA" id="ARBA00023315"/>
    </source>
</evidence>
<evidence type="ECO:0000256" key="9">
    <source>
        <dbReference type="ARBA" id="ARBA00045724"/>
    </source>
</evidence>
<dbReference type="SUPFAM" id="SSF69593">
    <property type="entry name" value="Glycerol-3-phosphate (1)-acyltransferase"/>
    <property type="match status" value="1"/>
</dbReference>
<evidence type="ECO:0000313" key="12">
    <source>
        <dbReference type="EMBL" id="MCZ2721182.1"/>
    </source>
</evidence>
<dbReference type="Gene3D" id="3.40.630.30">
    <property type="match status" value="1"/>
</dbReference>
<evidence type="ECO:0000256" key="2">
    <source>
        <dbReference type="ARBA" id="ARBA00022516"/>
    </source>
</evidence>
<dbReference type="RefSeq" id="WP_269123732.1">
    <property type="nucleotide sequence ID" value="NZ_JAPUBN010000011.1"/>
</dbReference>
<keyword evidence="13" id="KW-1185">Reference proteome</keyword>
<sequence length="610" mass="68733">MKTASEFSPFLLPRTTASMKCFAPIVESITGLKKLHKHYLTRPQNADTNTFLTHTLDSLGIRFHSSGEPLEGIPKTGPLLIVANHPLGGVEGVILAKMLMQYRPDIQVMANLFLKRIPELDNLFIGVDVFETKEARRTNMKAIKEAGQHLTTGGALLIFPAGEVSTFDDQTHHLQDKEWGRLVGRLARSSKASCLPIFIEGQNSPLFYKAGNIHPRLRTVLLGRELLNKKNKSIGIRCGSIIEPHEISKMDNDQDITNYLRLNTYLLEQTQPVHQKDLTKEAKEIPAPSRPLAPILEEVASAELEKAIHALPSDHLLIQQKQFSVFIAEATEIPCILKQIGIIRERNFREVGEGTGREIDLDQFDDHYLHLFIWDKEQKNIVGAYRLGLVDDLTQKSGIQGLYSRTLFKFDENFIKTQPNAIEMGRSVIDKPYQKSLSPLMLLWKGIATFVSRNPQYKTLFGPVSISGEYKALTHQLIVSCLTAHFYDADRSKLVEATHPVPLASKPFWSVNLLSGLADIQLLSNIVSRLENGAGVPVLIRQYLSLQGRFISFNVDPDFNQTVDGLITVDLTQLTPRVLGKYMGKEQAEYYLDFHHQKMETQLPDPQEEK</sequence>
<evidence type="ECO:0000256" key="10">
    <source>
        <dbReference type="ARBA" id="ARBA00047785"/>
    </source>
</evidence>
<name>A0ABT4JS14_9GAMM</name>
<evidence type="ECO:0000256" key="6">
    <source>
        <dbReference type="ARBA" id="ARBA00038095"/>
    </source>
</evidence>
<dbReference type="InterPro" id="IPR016181">
    <property type="entry name" value="Acyl_CoA_acyltransferase"/>
</dbReference>
<dbReference type="InterPro" id="IPR052351">
    <property type="entry name" value="Ornithine_N-alpha-AT"/>
</dbReference>
<organism evidence="12 13">
    <name type="scientific">Marinomonas phaeophyticola</name>
    <dbReference type="NCBI Taxonomy" id="3004091"/>
    <lineage>
        <taxon>Bacteria</taxon>
        <taxon>Pseudomonadati</taxon>
        <taxon>Pseudomonadota</taxon>
        <taxon>Gammaproteobacteria</taxon>
        <taxon>Oceanospirillales</taxon>
        <taxon>Oceanospirillaceae</taxon>
        <taxon>Marinomonas</taxon>
    </lineage>
</organism>
<dbReference type="PANTHER" id="PTHR37323:SF1">
    <property type="entry name" value="L-ORNITHINE N(ALPHA)-ACYLTRANSFERASE"/>
    <property type="match status" value="1"/>
</dbReference>
<evidence type="ECO:0000256" key="1">
    <source>
        <dbReference type="ARBA" id="ARBA00005189"/>
    </source>
</evidence>
<dbReference type="InterPro" id="IPR045746">
    <property type="entry name" value="ACT14924-like_Acyltransf_dom"/>
</dbReference>
<feature type="domain" description="Phospholipid/glycerol acyltransferase" evidence="11">
    <location>
        <begin position="79"/>
        <end position="202"/>
    </location>
</feature>
<dbReference type="CDD" id="cd07986">
    <property type="entry name" value="LPLAT_ACT14924-like"/>
    <property type="match status" value="1"/>
</dbReference>
<keyword evidence="4" id="KW-0443">Lipid metabolism</keyword>
<dbReference type="PANTHER" id="PTHR37323">
    <property type="entry name" value="GCN5-RELATED N-ACETYLTRANSFERASE"/>
    <property type="match status" value="1"/>
</dbReference>
<evidence type="ECO:0000313" key="13">
    <source>
        <dbReference type="Proteomes" id="UP001149719"/>
    </source>
</evidence>
<evidence type="ECO:0000256" key="4">
    <source>
        <dbReference type="ARBA" id="ARBA00023098"/>
    </source>
</evidence>
<comment type="catalytic activity">
    <reaction evidence="10">
        <text>a (3R)-hydroxyacyl-[ACP] + L-ornithine = a lyso-ornithine lipid + holo-[ACP] + H(+)</text>
        <dbReference type="Rhea" id="RHEA:20633"/>
        <dbReference type="Rhea" id="RHEA-COMP:9685"/>
        <dbReference type="Rhea" id="RHEA-COMP:9945"/>
        <dbReference type="ChEBI" id="CHEBI:15378"/>
        <dbReference type="ChEBI" id="CHEBI:46911"/>
        <dbReference type="ChEBI" id="CHEBI:64479"/>
        <dbReference type="ChEBI" id="CHEBI:78827"/>
        <dbReference type="ChEBI" id="CHEBI:138482"/>
        <dbReference type="EC" id="2.3.2.30"/>
    </reaction>
    <physiologicalReaction direction="left-to-right" evidence="10">
        <dbReference type="Rhea" id="RHEA:20634"/>
    </physiologicalReaction>
</comment>
<comment type="pathway">
    <text evidence="1">Lipid metabolism.</text>
</comment>
<dbReference type="SUPFAM" id="SSF55729">
    <property type="entry name" value="Acyl-CoA N-acyltransferases (Nat)"/>
    <property type="match status" value="1"/>
</dbReference>
<comment type="caution">
    <text evidence="12">The sequence shown here is derived from an EMBL/GenBank/DDBJ whole genome shotgun (WGS) entry which is preliminary data.</text>
</comment>
<dbReference type="InterPro" id="IPR002123">
    <property type="entry name" value="Plipid/glycerol_acylTrfase"/>
</dbReference>